<dbReference type="PRINTS" id="PR00737">
    <property type="entry name" value="GLHYDRLASE16"/>
</dbReference>
<evidence type="ECO:0000313" key="8">
    <source>
        <dbReference type="EMBL" id="TDD67523.1"/>
    </source>
</evidence>
<dbReference type="OrthoDB" id="9809583at2"/>
<dbReference type="Proteomes" id="UP000295217">
    <property type="component" value="Unassembled WGS sequence"/>
</dbReference>
<evidence type="ECO:0000256" key="4">
    <source>
        <dbReference type="ARBA" id="ARBA00023295"/>
    </source>
</evidence>
<evidence type="ECO:0000256" key="1">
    <source>
        <dbReference type="ARBA" id="ARBA00000481"/>
    </source>
</evidence>
<dbReference type="InterPro" id="IPR013320">
    <property type="entry name" value="ConA-like_dom_sf"/>
</dbReference>
<dbReference type="GO" id="GO:0005975">
    <property type="term" value="P:carbohydrate metabolic process"/>
    <property type="evidence" value="ECO:0007669"/>
    <property type="project" value="InterPro"/>
</dbReference>
<name>A0A4R5A674_9ACTN</name>
<dbReference type="SUPFAM" id="SSF49899">
    <property type="entry name" value="Concanavalin A-like lectins/glucanases"/>
    <property type="match status" value="2"/>
</dbReference>
<gene>
    <name evidence="8" type="ORF">E1262_18905</name>
</gene>
<keyword evidence="4" id="KW-0326">Glycosidase</keyword>
<feature type="domain" description="GH16" evidence="7">
    <location>
        <begin position="43"/>
        <end position="257"/>
    </location>
</feature>
<evidence type="ECO:0000259" key="7">
    <source>
        <dbReference type="PROSITE" id="PS51762"/>
    </source>
</evidence>
<proteinExistence type="predicted"/>
<feature type="signal peptide" evidence="6">
    <location>
        <begin position="1"/>
        <end position="28"/>
    </location>
</feature>
<evidence type="ECO:0000256" key="3">
    <source>
        <dbReference type="ARBA" id="ARBA00022801"/>
    </source>
</evidence>
<dbReference type="InterPro" id="IPR000757">
    <property type="entry name" value="Beta-glucanase-like"/>
</dbReference>
<keyword evidence="9" id="KW-1185">Reference proteome</keyword>
<feature type="chain" id="PRO_5020552111" description="licheninase" evidence="6">
    <location>
        <begin position="29"/>
        <end position="501"/>
    </location>
</feature>
<dbReference type="EC" id="3.2.1.73" evidence="2"/>
<comment type="catalytic activity">
    <reaction evidence="1">
        <text>Hydrolysis of (1-&gt;4)-beta-D-glucosidic linkages in beta-D-glucans containing (1-&gt;3)- and (1-&gt;4)-bonds.</text>
        <dbReference type="EC" id="3.2.1.73"/>
    </reaction>
</comment>
<keyword evidence="6" id="KW-0732">Signal</keyword>
<evidence type="ECO:0000256" key="2">
    <source>
        <dbReference type="ARBA" id="ARBA00012690"/>
    </source>
</evidence>
<dbReference type="EMBL" id="SMLB01000028">
    <property type="protein sequence ID" value="TDD67523.1"/>
    <property type="molecule type" value="Genomic_DNA"/>
</dbReference>
<feature type="active site" description="Nucleophile" evidence="5">
    <location>
        <position position="142"/>
    </location>
</feature>
<dbReference type="PROSITE" id="PS51318">
    <property type="entry name" value="TAT"/>
    <property type="match status" value="1"/>
</dbReference>
<dbReference type="PANTHER" id="PTHR10963:SF60">
    <property type="entry name" value="GRAM-NEGATIVE BACTERIA-BINDING PROTEIN 1-RELATED"/>
    <property type="match status" value="1"/>
</dbReference>
<dbReference type="PROSITE" id="PS51762">
    <property type="entry name" value="GH16_2"/>
    <property type="match status" value="2"/>
</dbReference>
<dbReference type="PANTHER" id="PTHR10963">
    <property type="entry name" value="GLYCOSYL HYDROLASE-RELATED"/>
    <property type="match status" value="1"/>
</dbReference>
<dbReference type="GO" id="GO:0042972">
    <property type="term" value="F:licheninase activity"/>
    <property type="evidence" value="ECO:0007669"/>
    <property type="project" value="UniProtKB-EC"/>
</dbReference>
<dbReference type="InterPro" id="IPR006311">
    <property type="entry name" value="TAT_signal"/>
</dbReference>
<comment type="caution">
    <text evidence="8">The sequence shown here is derived from an EMBL/GenBank/DDBJ whole genome shotgun (WGS) entry which is preliminary data.</text>
</comment>
<protein>
    <recommendedName>
        <fullName evidence="2">licheninase</fullName>
        <ecNumber evidence="2">3.2.1.73</ecNumber>
    </recommendedName>
</protein>
<dbReference type="InterPro" id="IPR050546">
    <property type="entry name" value="Glycosyl_Hydrlase_16"/>
</dbReference>
<dbReference type="InterPro" id="IPR008263">
    <property type="entry name" value="GH16_AS"/>
</dbReference>
<dbReference type="Gene3D" id="2.60.120.200">
    <property type="match status" value="2"/>
</dbReference>
<reference evidence="8 9" key="1">
    <citation type="submission" date="2019-02" db="EMBL/GenBank/DDBJ databases">
        <title>Draft genome sequences of novel Actinobacteria.</title>
        <authorList>
            <person name="Sahin N."/>
            <person name="Ay H."/>
            <person name="Saygin H."/>
        </authorList>
    </citation>
    <scope>NUCLEOTIDE SEQUENCE [LARGE SCALE GENOMIC DNA]</scope>
    <source>
        <strain evidence="8 9">8K307</strain>
    </source>
</reference>
<dbReference type="PROSITE" id="PS01034">
    <property type="entry name" value="GH16_1"/>
    <property type="match status" value="1"/>
</dbReference>
<feature type="domain" description="GH16" evidence="7">
    <location>
        <begin position="251"/>
        <end position="490"/>
    </location>
</feature>
<dbReference type="Pfam" id="PF00722">
    <property type="entry name" value="Glyco_hydro_16"/>
    <property type="match status" value="2"/>
</dbReference>
<sequence length="501" mass="54267">MRTRRTALMVGVATAVITAGLAMTAAQAGPAPVDGSGPPSFIEHFDAPLDPSFWYVSDGYRNGTYMNCAFNQNNVTVANGMLSIELDDTPYAGQNYSCASIQTTQNYGYGTYETRMRVDRASGTNQSLFTYTGPSHGDPWHEIDFEVLGKDTTEVEPNAWVNGVAAGGGPVALGVDNDVEFVDYAFIWEPDRLRFFTDGRLVRTYTDPAQVPSYTQRIIAMTWGTETLNDWMGPFEYPGQPVVTEYDYIAYTKLGDPCPFPGSMACGVEAPTSSFVDEFDSLDTSRWFVSDGWASGAAYNCTWDAGQVSTTGGALELTFVEQPTGDRAYACAEVQHRKPLGYGTYEVRAQAVENSGVVSSLATYVPASDAGPAEGINLARLLGVDTTRVRYATSRYNQAMTTGSATLDVPSDAAYHDYGMVWSPDRLDFYVDGALTWSVTDPAKIPVRDAKLFLNIWGSETTSSMGAFVPPTGPLTMRVDRVAYTAPGDECQFTGSIACSP</sequence>
<organism evidence="8 9">
    <name type="scientific">Jiangella aurantiaca</name>
    <dbReference type="NCBI Taxonomy" id="2530373"/>
    <lineage>
        <taxon>Bacteria</taxon>
        <taxon>Bacillati</taxon>
        <taxon>Actinomycetota</taxon>
        <taxon>Actinomycetes</taxon>
        <taxon>Jiangellales</taxon>
        <taxon>Jiangellaceae</taxon>
        <taxon>Jiangella</taxon>
    </lineage>
</organism>
<evidence type="ECO:0000256" key="6">
    <source>
        <dbReference type="SAM" id="SignalP"/>
    </source>
</evidence>
<evidence type="ECO:0000313" key="9">
    <source>
        <dbReference type="Proteomes" id="UP000295217"/>
    </source>
</evidence>
<dbReference type="InterPro" id="IPR008264">
    <property type="entry name" value="Beta_glucanase"/>
</dbReference>
<feature type="active site" description="Proton donor" evidence="5">
    <location>
        <position position="146"/>
    </location>
</feature>
<accession>A0A4R5A674</accession>
<dbReference type="AlphaFoldDB" id="A0A4R5A674"/>
<evidence type="ECO:0000256" key="5">
    <source>
        <dbReference type="PIRSR" id="PIRSR608264-1"/>
    </source>
</evidence>
<keyword evidence="3 8" id="KW-0378">Hydrolase</keyword>